<evidence type="ECO:0000313" key="2">
    <source>
        <dbReference type="EMBL" id="CAI8003510.1"/>
    </source>
</evidence>
<organism evidence="2 3">
    <name type="scientific">Geodia barretti</name>
    <name type="common">Barrett's horny sponge</name>
    <dbReference type="NCBI Taxonomy" id="519541"/>
    <lineage>
        <taxon>Eukaryota</taxon>
        <taxon>Metazoa</taxon>
        <taxon>Porifera</taxon>
        <taxon>Demospongiae</taxon>
        <taxon>Heteroscleromorpha</taxon>
        <taxon>Tetractinellida</taxon>
        <taxon>Astrophorina</taxon>
        <taxon>Geodiidae</taxon>
        <taxon>Geodia</taxon>
    </lineage>
</organism>
<evidence type="ECO:0000313" key="3">
    <source>
        <dbReference type="Proteomes" id="UP001174909"/>
    </source>
</evidence>
<name>A0AA35W552_GEOBA</name>
<dbReference type="InterPro" id="IPR058240">
    <property type="entry name" value="rSAM_sf"/>
</dbReference>
<reference evidence="2" key="1">
    <citation type="submission" date="2023-03" db="EMBL/GenBank/DDBJ databases">
        <authorList>
            <person name="Steffen K."/>
            <person name="Cardenas P."/>
        </authorList>
    </citation>
    <scope>NUCLEOTIDE SEQUENCE</scope>
</reference>
<dbReference type="GO" id="GO:0051536">
    <property type="term" value="F:iron-sulfur cluster binding"/>
    <property type="evidence" value="ECO:0007669"/>
    <property type="project" value="InterPro"/>
</dbReference>
<dbReference type="PANTHER" id="PTHR43020">
    <property type="entry name" value="CDK5 REGULATORY SUBUNIT-ASSOCIATED PROTEIN 1"/>
    <property type="match status" value="1"/>
</dbReference>
<dbReference type="PROSITE" id="PS51918">
    <property type="entry name" value="RADICAL_SAM"/>
    <property type="match status" value="1"/>
</dbReference>
<dbReference type="Gene3D" id="3.30.750.210">
    <property type="match status" value="1"/>
</dbReference>
<dbReference type="Proteomes" id="UP001174909">
    <property type="component" value="Unassembled WGS sequence"/>
</dbReference>
<dbReference type="EMBL" id="CASHTH010000523">
    <property type="protein sequence ID" value="CAI8003510.1"/>
    <property type="molecule type" value="Genomic_DNA"/>
</dbReference>
<comment type="caution">
    <text evidence="2">The sequence shown here is derived from an EMBL/GenBank/DDBJ whole genome shotgun (WGS) entry which is preliminary data.</text>
</comment>
<dbReference type="AlphaFoldDB" id="A0AA35W552"/>
<dbReference type="GO" id="GO:0005829">
    <property type="term" value="C:cytosol"/>
    <property type="evidence" value="ECO:0007669"/>
    <property type="project" value="TreeGrafter"/>
</dbReference>
<dbReference type="SFLD" id="SFLDS00029">
    <property type="entry name" value="Radical_SAM"/>
    <property type="match status" value="1"/>
</dbReference>
<sequence length="93" mass="10603">MRGCENMCSFCIVPFTRGRERSRPTDSILQEVKMLSDQGVKEVTLLGQNVNSYRDLSQTTVPVSFSTDTRLSRGFSTIYRTRQGGRRFADLMD</sequence>
<dbReference type="InterPro" id="IPR007197">
    <property type="entry name" value="rSAM"/>
</dbReference>
<accession>A0AA35W552</accession>
<dbReference type="GO" id="GO:0035597">
    <property type="term" value="F:tRNA-2-methylthio-N(6)-dimethylallyladenosine(37) synthase activity"/>
    <property type="evidence" value="ECO:0007669"/>
    <property type="project" value="TreeGrafter"/>
</dbReference>
<feature type="domain" description="Radical SAM core" evidence="1">
    <location>
        <begin position="1"/>
        <end position="93"/>
    </location>
</feature>
<gene>
    <name evidence="2" type="ORF">GBAR_LOCUS3668</name>
</gene>
<dbReference type="Pfam" id="PF04055">
    <property type="entry name" value="Radical_SAM"/>
    <property type="match status" value="1"/>
</dbReference>
<keyword evidence="3" id="KW-1185">Reference proteome</keyword>
<dbReference type="SUPFAM" id="SSF102114">
    <property type="entry name" value="Radical SAM enzymes"/>
    <property type="match status" value="1"/>
</dbReference>
<proteinExistence type="predicted"/>
<dbReference type="PANTHER" id="PTHR43020:SF2">
    <property type="entry name" value="MITOCHONDRIAL TRNA METHYLTHIOTRANSFERASE CDK5RAP1"/>
    <property type="match status" value="1"/>
</dbReference>
<feature type="non-terminal residue" evidence="2">
    <location>
        <position position="93"/>
    </location>
</feature>
<protein>
    <submittedName>
        <fullName evidence="2">Mitochondrial tRNA methylthiotransferase CDK5RAP1</fullName>
    </submittedName>
</protein>
<dbReference type="GO" id="GO:0005739">
    <property type="term" value="C:mitochondrion"/>
    <property type="evidence" value="ECO:0007669"/>
    <property type="project" value="TreeGrafter"/>
</dbReference>
<evidence type="ECO:0000259" key="1">
    <source>
        <dbReference type="PROSITE" id="PS51918"/>
    </source>
</evidence>